<name>A0A844YH98_9SPHN</name>
<comment type="caution">
    <text evidence="2">The sequence shown here is derived from an EMBL/GenBank/DDBJ whole genome shotgun (WGS) entry which is preliminary data.</text>
</comment>
<evidence type="ECO:0000256" key="1">
    <source>
        <dbReference type="SAM" id="SignalP"/>
    </source>
</evidence>
<evidence type="ECO:0000313" key="3">
    <source>
        <dbReference type="Proteomes" id="UP000445582"/>
    </source>
</evidence>
<sequence>MTRVAMSALIAACAGLLAASPAASMDRKTGEEKLAEMLEGRVAGEPENCIRTFGNGNLTVIDKTALVYKRGDTIWVNRTRFPETLDDNDYLVIKKYGTTGQLCRLDNVTTRDRGGNFFSGVIFLEDFVPYRKPAGAEG</sequence>
<dbReference type="EMBL" id="WTYN01000001">
    <property type="protein sequence ID" value="MXO63307.1"/>
    <property type="molecule type" value="Genomic_DNA"/>
</dbReference>
<dbReference type="RefSeq" id="WP_160674729.1">
    <property type="nucleotide sequence ID" value="NZ_WTYN01000001.1"/>
</dbReference>
<dbReference type="OrthoDB" id="5956991at2"/>
<proteinExistence type="predicted"/>
<gene>
    <name evidence="2" type="ORF">GRI48_09810</name>
</gene>
<keyword evidence="1" id="KW-0732">Signal</keyword>
<feature type="chain" id="PRO_5032596053" evidence="1">
    <location>
        <begin position="25"/>
        <end position="138"/>
    </location>
</feature>
<feature type="signal peptide" evidence="1">
    <location>
        <begin position="1"/>
        <end position="24"/>
    </location>
</feature>
<accession>A0A844YH98</accession>
<protein>
    <submittedName>
        <fullName evidence="2">Uncharacterized protein</fullName>
    </submittedName>
</protein>
<dbReference type="AlphaFoldDB" id="A0A844YH98"/>
<organism evidence="2 3">
    <name type="scientific">Qipengyuania oceanensis</name>
    <dbReference type="NCBI Taxonomy" id="1463597"/>
    <lineage>
        <taxon>Bacteria</taxon>
        <taxon>Pseudomonadati</taxon>
        <taxon>Pseudomonadota</taxon>
        <taxon>Alphaproteobacteria</taxon>
        <taxon>Sphingomonadales</taxon>
        <taxon>Erythrobacteraceae</taxon>
        <taxon>Qipengyuania</taxon>
    </lineage>
</organism>
<reference evidence="2 3" key="1">
    <citation type="submission" date="2019-12" db="EMBL/GenBank/DDBJ databases">
        <title>Genomic-based taxomic classification of the family Erythrobacteraceae.</title>
        <authorList>
            <person name="Xu L."/>
        </authorList>
    </citation>
    <scope>NUCLEOTIDE SEQUENCE [LARGE SCALE GENOMIC DNA]</scope>
    <source>
        <strain evidence="2 3">MCCC 1A09965</strain>
    </source>
</reference>
<dbReference type="Proteomes" id="UP000445582">
    <property type="component" value="Unassembled WGS sequence"/>
</dbReference>
<keyword evidence="3" id="KW-1185">Reference proteome</keyword>
<evidence type="ECO:0000313" key="2">
    <source>
        <dbReference type="EMBL" id="MXO63307.1"/>
    </source>
</evidence>